<keyword evidence="4" id="KW-0560">Oxidoreductase</keyword>
<feature type="transmembrane region" description="Helical" evidence="6">
    <location>
        <begin position="12"/>
        <end position="32"/>
    </location>
</feature>
<reference evidence="8" key="1">
    <citation type="journal article" date="2020" name="Stud. Mycol.">
        <title>101 Dothideomycetes genomes: a test case for predicting lifestyles and emergence of pathogens.</title>
        <authorList>
            <person name="Haridas S."/>
            <person name="Albert R."/>
            <person name="Binder M."/>
            <person name="Bloem J."/>
            <person name="Labutti K."/>
            <person name="Salamov A."/>
            <person name="Andreopoulos B."/>
            <person name="Baker S."/>
            <person name="Barry K."/>
            <person name="Bills G."/>
            <person name="Bluhm B."/>
            <person name="Cannon C."/>
            <person name="Castanera R."/>
            <person name="Culley D."/>
            <person name="Daum C."/>
            <person name="Ezra D."/>
            <person name="Gonzalez J."/>
            <person name="Henrissat B."/>
            <person name="Kuo A."/>
            <person name="Liang C."/>
            <person name="Lipzen A."/>
            <person name="Lutzoni F."/>
            <person name="Magnuson J."/>
            <person name="Mondo S."/>
            <person name="Nolan M."/>
            <person name="Ohm R."/>
            <person name="Pangilinan J."/>
            <person name="Park H.-J."/>
            <person name="Ramirez L."/>
            <person name="Alfaro M."/>
            <person name="Sun H."/>
            <person name="Tritt A."/>
            <person name="Yoshinaga Y."/>
            <person name="Zwiers L.-H."/>
            <person name="Turgeon B."/>
            <person name="Goodwin S."/>
            <person name="Spatafora J."/>
            <person name="Crous P."/>
            <person name="Grigoriev I."/>
        </authorList>
    </citation>
    <scope>NUCLEOTIDE SEQUENCE</scope>
    <source>
        <strain evidence="8">CBS 107.79</strain>
    </source>
</reference>
<keyword evidence="6" id="KW-1133">Transmembrane helix</keyword>
<feature type="domain" description="FAD-binding" evidence="7">
    <location>
        <begin position="11"/>
        <end position="175"/>
    </location>
</feature>
<dbReference type="PANTHER" id="PTHR13789:SF147">
    <property type="entry name" value="PUTATIVE (AFU_ORTHOLOGUE AFUA_2G01950)-RELATED"/>
    <property type="match status" value="1"/>
</dbReference>
<sequence>MIEVAKGASYRIIIVGGGISGLLSAIGIQRLGCHRVVVLENSPSPQTLGGSLVIPPSAARVLDQFGVWERILATDNARNKHTVFRYADGNVLEETNYLAMKSRFGYPIMSITREEYQRILYLEARKAGVEIRFGCLVVRVDVTVPSVTLSSSEEIKGDLVIGADGIKSVVRAAILSGKKVEPIPEAIAYQFKVPSQVMKSNPITAPLMDNNPIHSWYGPGRQIIGGATSREEFYAVTLTIYPEGKDRTADSLDALTPNTSSSYRLGDVGSMRKSINMFEPRVRKLAQLVDPEECFLWKLAYLPKLDTWISPGGRVAVLGDAAHAMVPHLGMGAATAVEDGGVLASCLARAKSLEDIPLALAAYQKIRKGRAEQIQEAALNTGLYKALDDGTEQRERDLKMAERMDPSHPKYSAWKAGAGLDWLYAYDFMEAVSSLYRSRCDH</sequence>
<dbReference type="SUPFAM" id="SSF51905">
    <property type="entry name" value="FAD/NAD(P)-binding domain"/>
    <property type="match status" value="1"/>
</dbReference>
<dbReference type="Gene3D" id="3.50.50.60">
    <property type="entry name" value="FAD/NAD(P)-binding domain"/>
    <property type="match status" value="1"/>
</dbReference>
<keyword evidence="9" id="KW-1185">Reference proteome</keyword>
<evidence type="ECO:0000256" key="4">
    <source>
        <dbReference type="ARBA" id="ARBA00023002"/>
    </source>
</evidence>
<name>A0A6A5UHD9_9PLEO</name>
<keyword evidence="3" id="KW-0274">FAD</keyword>
<keyword evidence="2" id="KW-0285">Flavoprotein</keyword>
<dbReference type="GO" id="GO:0071949">
    <property type="term" value="F:FAD binding"/>
    <property type="evidence" value="ECO:0007669"/>
    <property type="project" value="InterPro"/>
</dbReference>
<dbReference type="PANTHER" id="PTHR13789">
    <property type="entry name" value="MONOOXYGENASE"/>
    <property type="match status" value="1"/>
</dbReference>
<feature type="domain" description="FAD-binding" evidence="7">
    <location>
        <begin position="313"/>
        <end position="376"/>
    </location>
</feature>
<keyword evidence="5" id="KW-0503">Monooxygenase</keyword>
<dbReference type="Proteomes" id="UP000800036">
    <property type="component" value="Unassembled WGS sequence"/>
</dbReference>
<dbReference type="InterPro" id="IPR002938">
    <property type="entry name" value="FAD-bd"/>
</dbReference>
<evidence type="ECO:0000256" key="5">
    <source>
        <dbReference type="ARBA" id="ARBA00023033"/>
    </source>
</evidence>
<proteinExistence type="inferred from homology"/>
<evidence type="ECO:0000256" key="1">
    <source>
        <dbReference type="ARBA" id="ARBA00007992"/>
    </source>
</evidence>
<dbReference type="InterPro" id="IPR050493">
    <property type="entry name" value="FAD-dep_Monooxygenase_BioMet"/>
</dbReference>
<dbReference type="Pfam" id="PF01494">
    <property type="entry name" value="FAD_binding_3"/>
    <property type="match status" value="2"/>
</dbReference>
<dbReference type="AlphaFoldDB" id="A0A6A5UHD9"/>
<evidence type="ECO:0000259" key="7">
    <source>
        <dbReference type="Pfam" id="PF01494"/>
    </source>
</evidence>
<organism evidence="8 9">
    <name type="scientific">Bimuria novae-zelandiae CBS 107.79</name>
    <dbReference type="NCBI Taxonomy" id="1447943"/>
    <lineage>
        <taxon>Eukaryota</taxon>
        <taxon>Fungi</taxon>
        <taxon>Dikarya</taxon>
        <taxon>Ascomycota</taxon>
        <taxon>Pezizomycotina</taxon>
        <taxon>Dothideomycetes</taxon>
        <taxon>Pleosporomycetidae</taxon>
        <taxon>Pleosporales</taxon>
        <taxon>Massarineae</taxon>
        <taxon>Didymosphaeriaceae</taxon>
        <taxon>Bimuria</taxon>
    </lineage>
</organism>
<protein>
    <submittedName>
        <fullName evidence="8">FAD/NAD(P)-binding domain-containing protein</fullName>
    </submittedName>
</protein>
<gene>
    <name evidence="8" type="ORF">BU23DRAFT_492014</name>
</gene>
<evidence type="ECO:0000256" key="3">
    <source>
        <dbReference type="ARBA" id="ARBA00022827"/>
    </source>
</evidence>
<keyword evidence="6" id="KW-0472">Membrane</keyword>
<dbReference type="OrthoDB" id="16820at2759"/>
<evidence type="ECO:0000313" key="8">
    <source>
        <dbReference type="EMBL" id="KAF1964613.1"/>
    </source>
</evidence>
<evidence type="ECO:0000313" key="9">
    <source>
        <dbReference type="Proteomes" id="UP000800036"/>
    </source>
</evidence>
<dbReference type="GO" id="GO:0004497">
    <property type="term" value="F:monooxygenase activity"/>
    <property type="evidence" value="ECO:0007669"/>
    <property type="project" value="UniProtKB-KW"/>
</dbReference>
<accession>A0A6A5UHD9</accession>
<dbReference type="EMBL" id="ML976781">
    <property type="protein sequence ID" value="KAF1964613.1"/>
    <property type="molecule type" value="Genomic_DNA"/>
</dbReference>
<comment type="similarity">
    <text evidence="1">Belongs to the paxM FAD-dependent monooxygenase family.</text>
</comment>
<dbReference type="InterPro" id="IPR036188">
    <property type="entry name" value="FAD/NAD-bd_sf"/>
</dbReference>
<dbReference type="PRINTS" id="PR00420">
    <property type="entry name" value="RNGMNOXGNASE"/>
</dbReference>
<keyword evidence="6" id="KW-0812">Transmembrane</keyword>
<evidence type="ECO:0000256" key="2">
    <source>
        <dbReference type="ARBA" id="ARBA00022630"/>
    </source>
</evidence>
<evidence type="ECO:0000256" key="6">
    <source>
        <dbReference type="SAM" id="Phobius"/>
    </source>
</evidence>